<evidence type="ECO:0000313" key="4">
    <source>
        <dbReference type="Proteomes" id="UP000001555"/>
    </source>
</evidence>
<dbReference type="VEuPathDB" id="VectorBase:ISCP_037841"/>
<accession>B7PK09</accession>
<reference evidence="2 4" key="1">
    <citation type="submission" date="2008-03" db="EMBL/GenBank/DDBJ databases">
        <title>Annotation of Ixodes scapularis.</title>
        <authorList>
            <consortium name="Ixodes scapularis Genome Project Consortium"/>
            <person name="Caler E."/>
            <person name="Hannick L.I."/>
            <person name="Bidwell S."/>
            <person name="Joardar V."/>
            <person name="Thiagarajan M."/>
            <person name="Amedeo P."/>
            <person name="Galinsky K.J."/>
            <person name="Schobel S."/>
            <person name="Inman J."/>
            <person name="Hostetler J."/>
            <person name="Miller J."/>
            <person name="Hammond M."/>
            <person name="Megy K."/>
            <person name="Lawson D."/>
            <person name="Kodira C."/>
            <person name="Sutton G."/>
            <person name="Meyer J."/>
            <person name="Hill C.A."/>
            <person name="Birren B."/>
            <person name="Nene V."/>
            <person name="Collins F."/>
            <person name="Alarcon-Chaidez F."/>
            <person name="Wikel S."/>
            <person name="Strausberg R."/>
        </authorList>
    </citation>
    <scope>NUCLEOTIDE SEQUENCE [LARGE SCALE GENOMIC DNA]</scope>
    <source>
        <strain evidence="4">Wikel</strain>
        <strain evidence="2">Wikel colony</strain>
    </source>
</reference>
<evidence type="ECO:0000313" key="2">
    <source>
        <dbReference type="EMBL" id="EEC06931.1"/>
    </source>
</evidence>
<gene>
    <name evidence="2" type="ORF">IscW_ISCW004927</name>
</gene>
<protein>
    <submittedName>
        <fullName evidence="2 3">Uncharacterized protein</fullName>
    </submittedName>
</protein>
<proteinExistence type="predicted"/>
<dbReference type="EMBL" id="ABJB010016870">
    <property type="status" value="NOT_ANNOTATED_CDS"/>
    <property type="molecule type" value="Genomic_DNA"/>
</dbReference>
<keyword evidence="4" id="KW-1185">Reference proteome</keyword>
<dbReference type="EnsemblMetazoa" id="ISCW004927-RA">
    <property type="protein sequence ID" value="ISCW004927-PA"/>
    <property type="gene ID" value="ISCW004927"/>
</dbReference>
<name>B7PK09_IXOSC</name>
<dbReference type="VEuPathDB" id="VectorBase:ISCW004927"/>
<dbReference type="VEuPathDB" id="VectorBase:ISCI004927"/>
<dbReference type="AlphaFoldDB" id="B7PK09"/>
<dbReference type="HOGENOM" id="CLU_2402088_0_0_1"/>
<organism>
    <name type="scientific">Ixodes scapularis</name>
    <name type="common">Black-legged tick</name>
    <name type="synonym">Deer tick</name>
    <dbReference type="NCBI Taxonomy" id="6945"/>
    <lineage>
        <taxon>Eukaryota</taxon>
        <taxon>Metazoa</taxon>
        <taxon>Ecdysozoa</taxon>
        <taxon>Arthropoda</taxon>
        <taxon>Chelicerata</taxon>
        <taxon>Arachnida</taxon>
        <taxon>Acari</taxon>
        <taxon>Parasitiformes</taxon>
        <taxon>Ixodida</taxon>
        <taxon>Ixodoidea</taxon>
        <taxon>Ixodidae</taxon>
        <taxon>Ixodinae</taxon>
        <taxon>Ixodes</taxon>
    </lineage>
</organism>
<dbReference type="Proteomes" id="UP000001555">
    <property type="component" value="Unassembled WGS sequence"/>
</dbReference>
<dbReference type="PaxDb" id="6945-B7PK09"/>
<dbReference type="InParanoid" id="B7PK09"/>
<dbReference type="EMBL" id="DS729790">
    <property type="protein sequence ID" value="EEC06931.1"/>
    <property type="molecule type" value="Genomic_DNA"/>
</dbReference>
<dbReference type="OrthoDB" id="6489792at2759"/>
<evidence type="ECO:0000256" key="1">
    <source>
        <dbReference type="SAM" id="MobiDB-lite"/>
    </source>
</evidence>
<reference evidence="3" key="2">
    <citation type="submission" date="2020-05" db="UniProtKB">
        <authorList>
            <consortium name="EnsemblMetazoa"/>
        </authorList>
    </citation>
    <scope>IDENTIFICATION</scope>
    <source>
        <strain evidence="3">wikel</strain>
    </source>
</reference>
<sequence length="93" mass="10114">MRAPGNLADGWYRNVPPKCPSNDPNTLPDSPPPTCDPVESDACMAISESFLTGATFLKRDCACPVGRYCPSDLRMAADRVELPKGVYYLMNCA</sequence>
<feature type="region of interest" description="Disordered" evidence="1">
    <location>
        <begin position="1"/>
        <end position="33"/>
    </location>
</feature>
<evidence type="ECO:0000313" key="3">
    <source>
        <dbReference type="EnsemblMetazoa" id="ISCW004927-PA"/>
    </source>
</evidence>